<dbReference type="HOGENOM" id="CLU_3246802_0_0_9"/>
<sequence>MDREEYRKPLYNTEFGKETHITNLNRGSADIYKNKPNTLDED</sequence>
<name>R8NET0_BACCX</name>
<dbReference type="EMBL" id="AHFE01000030">
    <property type="protein sequence ID" value="EOP44812.1"/>
    <property type="molecule type" value="Genomic_DNA"/>
</dbReference>
<organism evidence="1 2">
    <name type="scientific">Bacillus cereus (strain VD146)</name>
    <dbReference type="NCBI Taxonomy" id="1053236"/>
    <lineage>
        <taxon>Bacteria</taxon>
        <taxon>Bacillati</taxon>
        <taxon>Bacillota</taxon>
        <taxon>Bacilli</taxon>
        <taxon>Bacillales</taxon>
        <taxon>Bacillaceae</taxon>
        <taxon>Bacillus</taxon>
        <taxon>Bacillus cereus group</taxon>
    </lineage>
</organism>
<evidence type="ECO:0000313" key="2">
    <source>
        <dbReference type="Proteomes" id="UP000014020"/>
    </source>
</evidence>
<dbReference type="PATRIC" id="fig|1053236.3.peg.1205"/>
<protein>
    <submittedName>
        <fullName evidence="1">Uncharacterized protein</fullName>
    </submittedName>
</protein>
<reference evidence="2" key="1">
    <citation type="submission" date="2012-12" db="EMBL/GenBank/DDBJ databases">
        <title>The genome sequence of Bacillus cereus VD146.</title>
        <authorList>
            <consortium name="The Broad Institute Genome Sequencing Platform"/>
            <consortium name="The Broad Institute Genome Sequencing Center for Infectious Disease"/>
            <person name="Feldgarden M."/>
            <person name="Van der Auwera G.A."/>
            <person name="Mahillon J."/>
            <person name="Duprez V."/>
            <person name="Timmery S."/>
            <person name="Mattelet C."/>
            <person name="Dierick K."/>
            <person name="Sun M."/>
            <person name="Yu Z."/>
            <person name="Zhu L."/>
            <person name="Hu X."/>
            <person name="Shank E.B."/>
            <person name="Swiecicka I."/>
            <person name="Hansen B.M."/>
            <person name="Andrup L."/>
            <person name="Walker B."/>
            <person name="Young S.K."/>
            <person name="Zeng Q."/>
            <person name="Gargeya S."/>
            <person name="Fitzgerald M."/>
            <person name="Haas B."/>
            <person name="Abouelleil A."/>
            <person name="Alvarado L."/>
            <person name="Arachchi H.M."/>
            <person name="Berlin A.M."/>
            <person name="Chapman S.B."/>
            <person name="Dewar J."/>
            <person name="Goldberg J."/>
            <person name="Griggs A."/>
            <person name="Gujja S."/>
            <person name="Hansen M."/>
            <person name="Howarth C."/>
            <person name="Imamovic A."/>
            <person name="Larimer J."/>
            <person name="McCowan C."/>
            <person name="Murphy C."/>
            <person name="Neiman D."/>
            <person name="Pearson M."/>
            <person name="Priest M."/>
            <person name="Roberts A."/>
            <person name="Saif S."/>
            <person name="Shea T."/>
            <person name="Sisk P."/>
            <person name="Sykes S."/>
            <person name="Wortman J."/>
            <person name="Nusbaum C."/>
            <person name="Birren B."/>
        </authorList>
    </citation>
    <scope>NUCLEOTIDE SEQUENCE [LARGE SCALE GENOMIC DNA]</scope>
    <source>
        <strain evidence="2">VD146</strain>
    </source>
</reference>
<evidence type="ECO:0000313" key="1">
    <source>
        <dbReference type="EMBL" id="EOP44812.1"/>
    </source>
</evidence>
<proteinExistence type="predicted"/>
<dbReference type="Proteomes" id="UP000014020">
    <property type="component" value="Unassembled WGS sequence"/>
</dbReference>
<accession>R8NET0</accession>
<dbReference type="AlphaFoldDB" id="R8NET0"/>
<gene>
    <name evidence="1" type="ORF">IK1_04545</name>
</gene>
<comment type="caution">
    <text evidence="1">The sequence shown here is derived from an EMBL/GenBank/DDBJ whole genome shotgun (WGS) entry which is preliminary data.</text>
</comment>
<dbReference type="RefSeq" id="WP_002090079.1">
    <property type="nucleotide sequence ID" value="NZ_KB976675.1"/>
</dbReference>